<evidence type="ECO:0000313" key="7">
    <source>
        <dbReference type="Ensembl" id="ENSDLAP00005039557.2"/>
    </source>
</evidence>
<feature type="region of interest" description="Disordered" evidence="4">
    <location>
        <begin position="529"/>
        <end position="642"/>
    </location>
</feature>
<keyword evidence="8" id="KW-1185">Reference proteome</keyword>
<dbReference type="InterPro" id="IPR039727">
    <property type="entry name" value="SE/Ars2"/>
</dbReference>
<dbReference type="PANTHER" id="PTHR13165:SF0">
    <property type="entry name" value="SERRATE RNA EFFECTOR MOLECULE HOMOLOG"/>
    <property type="match status" value="1"/>
</dbReference>
<evidence type="ECO:0000313" key="8">
    <source>
        <dbReference type="Proteomes" id="UP000694389"/>
    </source>
</evidence>
<comment type="subcellular location">
    <subcellularLocation>
        <location evidence="1">Nucleus</location>
    </subcellularLocation>
</comment>
<sequence length="642" mass="72453">MEDSVDETESVKRYNQYKLDFRRQQLQDFFLQHKDQEWFRSKYHPDDITARKTESLAALKTRLGVFLFLLDNNWLENMSLDMEHAPAIIKLLDAGTHRLLPHCCWHLAKGILGNEVLTLSLQRKRKRSVSADSGEGSASDSDSSHSDGEKEEDEEKEEEEEDREDGTSDRERRKERGKEREEAPAKPRPLHLTTSLFIRSIPPEVSKEEITALCRRYPGFLRVALSDPQPERRFFRRCWVTFDRSVNIKETCWNLQNIRLRDCELAPVVNRDLCRRVRTVNGLTHHKPVVRNDIRLSARLVHSLDQKGELWVGQVRSTDSMETNPVLKNITDYLIEEVSAEEEELTGASGGGDSGDAKDPASSSEVTVETDEKLLKVLDRLLLYLRLVHSVDYYNFCEYPAEDEMPHRCGLIHVRGPLPVAKITAAEVSEHQKMCEERLAPLLSPSETLSEEDAARLGKKEPEQEVEKFLSANTQELSKDKWLCPLSGKKFKAPEFVRKHILNKHGDKVSAVRQEVVFFNNFLLDAKRPALPENKPLPPPAQATPPGMPGFPGQSPQQQSLLGYPPGVRPPMPGGGPPYPPNQFGGGRGNYDNFRGHLGGGGGGGGGGGFPGKQRNSRGVRGDPRSIIEYRDLDAPDDLDFF</sequence>
<dbReference type="InterPro" id="IPR012677">
    <property type="entry name" value="Nucleotide-bd_a/b_plait_sf"/>
</dbReference>
<dbReference type="GeneTree" id="ENSGT00390000005492"/>
<feature type="region of interest" description="Disordered" evidence="4">
    <location>
        <begin position="344"/>
        <end position="369"/>
    </location>
</feature>
<evidence type="ECO:0000256" key="1">
    <source>
        <dbReference type="ARBA" id="ARBA00004123"/>
    </source>
</evidence>
<feature type="compositionally biased region" description="Basic and acidic residues" evidence="4">
    <location>
        <begin position="620"/>
        <end position="634"/>
    </location>
</feature>
<evidence type="ECO:0008006" key="9">
    <source>
        <dbReference type="Google" id="ProtNLM"/>
    </source>
</evidence>
<comment type="similarity">
    <text evidence="2">Belongs to the ARS2 family.</text>
</comment>
<evidence type="ECO:0000259" key="5">
    <source>
        <dbReference type="Pfam" id="PF04959"/>
    </source>
</evidence>
<feature type="compositionally biased region" description="Gly residues" evidence="4">
    <location>
        <begin position="597"/>
        <end position="611"/>
    </location>
</feature>
<dbReference type="Pfam" id="PF12066">
    <property type="entry name" value="SERRATE_Ars2_N"/>
    <property type="match status" value="1"/>
</dbReference>
<dbReference type="Gene3D" id="3.30.70.330">
    <property type="match status" value="1"/>
</dbReference>
<feature type="compositionally biased region" description="Pro residues" evidence="4">
    <location>
        <begin position="535"/>
        <end position="549"/>
    </location>
</feature>
<feature type="compositionally biased region" description="Low complexity" evidence="4">
    <location>
        <begin position="130"/>
        <end position="141"/>
    </location>
</feature>
<feature type="compositionally biased region" description="Low complexity" evidence="4">
    <location>
        <begin position="551"/>
        <end position="566"/>
    </location>
</feature>
<proteinExistence type="inferred from homology"/>
<gene>
    <name evidence="7" type="primary">LOC127358983</name>
</gene>
<organism evidence="7 8">
    <name type="scientific">Dicentrarchus labrax</name>
    <name type="common">European seabass</name>
    <name type="synonym">Morone labrax</name>
    <dbReference type="NCBI Taxonomy" id="13489"/>
    <lineage>
        <taxon>Eukaryota</taxon>
        <taxon>Metazoa</taxon>
        <taxon>Chordata</taxon>
        <taxon>Craniata</taxon>
        <taxon>Vertebrata</taxon>
        <taxon>Euteleostomi</taxon>
        <taxon>Actinopterygii</taxon>
        <taxon>Neopterygii</taxon>
        <taxon>Teleostei</taxon>
        <taxon>Neoteleostei</taxon>
        <taxon>Acanthomorphata</taxon>
        <taxon>Eupercaria</taxon>
        <taxon>Moronidae</taxon>
        <taxon>Dicentrarchus</taxon>
    </lineage>
</organism>
<dbReference type="GO" id="GO:0016604">
    <property type="term" value="C:nuclear body"/>
    <property type="evidence" value="ECO:0007669"/>
    <property type="project" value="TreeGrafter"/>
</dbReference>
<dbReference type="GO" id="GO:0003676">
    <property type="term" value="F:nucleic acid binding"/>
    <property type="evidence" value="ECO:0007669"/>
    <property type="project" value="InterPro"/>
</dbReference>
<dbReference type="PANTHER" id="PTHR13165">
    <property type="entry name" value="ARSENITE-RESISTANCE PROTEIN 2"/>
    <property type="match status" value="1"/>
</dbReference>
<protein>
    <recommendedName>
        <fullName evidence="9">Serrate RNA effector molecule homolog</fullName>
    </recommendedName>
</protein>
<feature type="domain" description="SERRATE/Ars2 N-terminal" evidence="6">
    <location>
        <begin position="2"/>
        <end position="94"/>
    </location>
</feature>
<dbReference type="Pfam" id="PF04959">
    <property type="entry name" value="ARS2"/>
    <property type="match status" value="1"/>
</dbReference>
<feature type="compositionally biased region" description="Pro residues" evidence="4">
    <location>
        <begin position="567"/>
        <end position="581"/>
    </location>
</feature>
<reference evidence="7" key="2">
    <citation type="submission" date="2025-09" db="UniProtKB">
        <authorList>
            <consortium name="Ensembl"/>
        </authorList>
    </citation>
    <scope>IDENTIFICATION</scope>
</reference>
<dbReference type="InterPro" id="IPR021933">
    <property type="entry name" value="SERRATE/Ars2_N"/>
</dbReference>
<reference evidence="7" key="1">
    <citation type="submission" date="2025-08" db="UniProtKB">
        <authorList>
            <consortium name="Ensembl"/>
        </authorList>
    </citation>
    <scope>IDENTIFICATION</scope>
</reference>
<evidence type="ECO:0000256" key="3">
    <source>
        <dbReference type="ARBA" id="ARBA00023242"/>
    </source>
</evidence>
<accession>A0A8C4HAQ7</accession>
<dbReference type="Proteomes" id="UP000694389">
    <property type="component" value="Unassembled WGS sequence"/>
</dbReference>
<feature type="compositionally biased region" description="Acidic residues" evidence="4">
    <location>
        <begin position="149"/>
        <end position="164"/>
    </location>
</feature>
<evidence type="ECO:0000256" key="4">
    <source>
        <dbReference type="SAM" id="MobiDB-lite"/>
    </source>
</evidence>
<evidence type="ECO:0000259" key="6">
    <source>
        <dbReference type="Pfam" id="PF12066"/>
    </source>
</evidence>
<dbReference type="AlphaFoldDB" id="A0A8C4HAQ7"/>
<feature type="compositionally biased region" description="Basic and acidic residues" evidence="4">
    <location>
        <begin position="165"/>
        <end position="185"/>
    </location>
</feature>
<evidence type="ECO:0000256" key="2">
    <source>
        <dbReference type="ARBA" id="ARBA00005407"/>
    </source>
</evidence>
<feature type="domain" description="SERRATE/Ars2 C-terminal" evidence="5">
    <location>
        <begin position="415"/>
        <end position="602"/>
    </location>
</feature>
<name>A0A8C4HAQ7_DICLA</name>
<dbReference type="GO" id="GO:0031053">
    <property type="term" value="P:primary miRNA processing"/>
    <property type="evidence" value="ECO:0007669"/>
    <property type="project" value="TreeGrafter"/>
</dbReference>
<dbReference type="SUPFAM" id="SSF54928">
    <property type="entry name" value="RNA-binding domain, RBD"/>
    <property type="match status" value="1"/>
</dbReference>
<dbReference type="Ensembl" id="ENSDLAT00005042237.2">
    <property type="protein sequence ID" value="ENSDLAP00005039557.2"/>
    <property type="gene ID" value="ENSDLAG00005017651.2"/>
</dbReference>
<keyword evidence="3" id="KW-0539">Nucleus</keyword>
<dbReference type="InterPro" id="IPR007042">
    <property type="entry name" value="SERRATE/Ars2_C"/>
</dbReference>
<dbReference type="InterPro" id="IPR035979">
    <property type="entry name" value="RBD_domain_sf"/>
</dbReference>
<feature type="region of interest" description="Disordered" evidence="4">
    <location>
        <begin position="127"/>
        <end position="189"/>
    </location>
</feature>